<keyword evidence="5 7" id="KW-0464">Manganese</keyword>
<protein>
    <recommendedName>
        <fullName evidence="7">Sugar phosphate phosphatase</fullName>
        <ecNumber evidence="7">3.1.3.-</ecNumber>
    </recommendedName>
</protein>
<evidence type="ECO:0000259" key="8">
    <source>
        <dbReference type="Pfam" id="PF01937"/>
    </source>
</evidence>
<name>A0A2S4PSR5_9PEZI</name>
<comment type="caution">
    <text evidence="9">The sequence shown here is derived from an EMBL/GenBank/DDBJ whole genome shotgun (WGS) entry which is preliminary data.</text>
</comment>
<keyword evidence="3 7" id="KW-0479">Metal-binding</keyword>
<evidence type="ECO:0000313" key="10">
    <source>
        <dbReference type="Proteomes" id="UP000237438"/>
    </source>
</evidence>
<dbReference type="Proteomes" id="UP000237438">
    <property type="component" value="Unassembled WGS sequence"/>
</dbReference>
<comment type="similarity">
    <text evidence="2 7">Belongs to the damage-control phosphatase family. Sugar phosphate phosphatase III subfamily.</text>
</comment>
<comment type="catalytic activity">
    <reaction evidence="6 7">
        <text>beta-D-fructose 6-phosphate = dihydroxyacetone + D-glyceraldehyde 3-phosphate</text>
        <dbReference type="Rhea" id="RHEA:28002"/>
        <dbReference type="ChEBI" id="CHEBI:16016"/>
        <dbReference type="ChEBI" id="CHEBI:57634"/>
        <dbReference type="ChEBI" id="CHEBI:59776"/>
    </reaction>
</comment>
<dbReference type="GO" id="GO:0005634">
    <property type="term" value="C:nucleus"/>
    <property type="evidence" value="ECO:0007669"/>
    <property type="project" value="TreeGrafter"/>
</dbReference>
<dbReference type="PANTHER" id="PTHR12260">
    <property type="entry name" value="DAMAGE-CONTROL PHOSPHATASE ARMT1"/>
    <property type="match status" value="1"/>
</dbReference>
<reference evidence="9 10" key="1">
    <citation type="submission" date="2017-10" db="EMBL/GenBank/DDBJ databases">
        <title>Development of genomic resources for the powdery mildew, Erysiphe pulchra.</title>
        <authorList>
            <person name="Wadl P.A."/>
            <person name="Mack B.M."/>
            <person name="Moore G."/>
            <person name="Beltz S.B."/>
        </authorList>
    </citation>
    <scope>NUCLEOTIDE SEQUENCE [LARGE SCALE GENOMIC DNA]</scope>
    <source>
        <strain evidence="9">Cflorida</strain>
    </source>
</reference>
<feature type="domain" description="Damage-control phosphatase ARMT1-like metal-binding" evidence="8">
    <location>
        <begin position="22"/>
        <end position="459"/>
    </location>
</feature>
<comment type="cofactor">
    <cofactor evidence="7">
        <name>Mn(2+)</name>
        <dbReference type="ChEBI" id="CHEBI:29035"/>
    </cofactor>
    <cofactor evidence="7">
        <name>Ni(2+)</name>
        <dbReference type="ChEBI" id="CHEBI:49786"/>
    </cofactor>
</comment>
<sequence>MEFDSAVPVYSTADKFSFSYTTARDRWPVILTGAIDDIHKAVSETTDELKREEGKRITAELAKLKYELQHDRILTFVFNSSITIETNQVSELADDGQLDIAEYNRELKAIGNPTWFNCPWLFLECYLYRRIATYFAVSQYWKNFDIFAHKKTSTFHSSRSAVVKLAYRYQELISQIQNKNSNSSVDHDAIEKTLFLEVCEICLWGNATDLSLLAGLSYEDIQKLQGTDANKSSKSRVLINDLNLAFIALKEAKKAEKPIRQVDIVLDNAGFELFVDLILAGFLLSTGLATNIVLHTKSIPWFVSDVVPLDFQVLLNTLADPQTFFSAPTDKEETDIKISELLTQKDLDALKFLFQEWNQFHSEGQIILRANKFWTEAGSFWRLPTRAPQLFSDLKESQLVIFKGDLNYRKLTGDAKWDPTTSFITSLGPLGQESGIDILSLRTCKSDVIVGLKYGEDESLRNTEGGGGDSGERRWAWTGKWAIMSFSKGKP</sequence>
<evidence type="ECO:0000256" key="3">
    <source>
        <dbReference type="ARBA" id="ARBA00022723"/>
    </source>
</evidence>
<dbReference type="STRING" id="225359.A0A2S4PSR5"/>
<dbReference type="OrthoDB" id="541375at2759"/>
<dbReference type="PANTHER" id="PTHR12260:SF6">
    <property type="entry name" value="DAMAGE-CONTROL PHOSPHATASE ARMT1"/>
    <property type="match status" value="1"/>
</dbReference>
<dbReference type="SUPFAM" id="SSF111321">
    <property type="entry name" value="AF1104-like"/>
    <property type="match status" value="1"/>
</dbReference>
<comment type="function">
    <text evidence="7">Metal-dependent phosphatase that shows phosphatase activity against several substrates, including fructose-1-phosphate and fructose-6-phosphate. Its preference for fructose-1-phosphate, a strong glycating agent that causes DNA damage rather than a canonical yeast metabolite, suggests a damage-control function in hexose phosphate metabolism.</text>
</comment>
<comment type="catalytic activity">
    <reaction evidence="1 7">
        <text>beta-D-fructose 1-phosphate + H2O = D-fructose + phosphate</text>
        <dbReference type="Rhea" id="RHEA:35603"/>
        <dbReference type="ChEBI" id="CHEBI:15377"/>
        <dbReference type="ChEBI" id="CHEBI:37721"/>
        <dbReference type="ChEBI" id="CHEBI:43474"/>
        <dbReference type="ChEBI" id="CHEBI:138881"/>
    </reaction>
</comment>
<evidence type="ECO:0000256" key="5">
    <source>
        <dbReference type="ARBA" id="ARBA00023211"/>
    </source>
</evidence>
<evidence type="ECO:0000256" key="6">
    <source>
        <dbReference type="ARBA" id="ARBA00048809"/>
    </source>
</evidence>
<dbReference type="InterPro" id="IPR002791">
    <property type="entry name" value="ARMT1-like_metal-bd"/>
</dbReference>
<dbReference type="GO" id="GO:0103026">
    <property type="term" value="F:fructose-1-phosphatase activity"/>
    <property type="evidence" value="ECO:0007669"/>
    <property type="project" value="RHEA"/>
</dbReference>
<dbReference type="EC" id="3.1.3.-" evidence="7"/>
<keyword evidence="4 7" id="KW-0378">Hydrolase</keyword>
<evidence type="ECO:0000256" key="7">
    <source>
        <dbReference type="RuleBase" id="RU367030"/>
    </source>
</evidence>
<dbReference type="FunFam" id="1.20.930.60:FF:000002">
    <property type="entry name" value="Protein-glutamate O-methyltransferase C1393.13"/>
    <property type="match status" value="1"/>
</dbReference>
<evidence type="ECO:0000256" key="2">
    <source>
        <dbReference type="ARBA" id="ARBA00009519"/>
    </source>
</evidence>
<dbReference type="GO" id="GO:0097023">
    <property type="term" value="F:fructose 6-phosphate aldolase activity"/>
    <property type="evidence" value="ECO:0007669"/>
    <property type="project" value="RHEA"/>
</dbReference>
<dbReference type="Gene3D" id="1.20.930.60">
    <property type="match status" value="1"/>
</dbReference>
<keyword evidence="10" id="KW-1185">Reference proteome</keyword>
<evidence type="ECO:0000313" key="9">
    <source>
        <dbReference type="EMBL" id="POS85054.1"/>
    </source>
</evidence>
<dbReference type="Pfam" id="PF01937">
    <property type="entry name" value="ARMT1-like_dom"/>
    <property type="match status" value="1"/>
</dbReference>
<evidence type="ECO:0000256" key="4">
    <source>
        <dbReference type="ARBA" id="ARBA00022801"/>
    </source>
</evidence>
<dbReference type="GO" id="GO:0006974">
    <property type="term" value="P:DNA damage response"/>
    <property type="evidence" value="ECO:0007669"/>
    <property type="project" value="TreeGrafter"/>
</dbReference>
<evidence type="ECO:0000256" key="1">
    <source>
        <dbReference type="ARBA" id="ARBA00001326"/>
    </source>
</evidence>
<dbReference type="InterPro" id="IPR039763">
    <property type="entry name" value="ARMT1"/>
</dbReference>
<dbReference type="EMBL" id="PEDP01000746">
    <property type="protein sequence ID" value="POS85054.1"/>
    <property type="molecule type" value="Genomic_DNA"/>
</dbReference>
<dbReference type="InterPro" id="IPR036075">
    <property type="entry name" value="ARMT-1-like_metal-bd_sf"/>
</dbReference>
<dbReference type="AlphaFoldDB" id="A0A2S4PSR5"/>
<dbReference type="Gene3D" id="3.40.50.10880">
    <property type="entry name" value="Uncharacterised protein PF01937, DUF89, domain 3"/>
    <property type="match status" value="1"/>
</dbReference>
<proteinExistence type="inferred from homology"/>
<accession>A0A2S4PSR5</accession>
<gene>
    <name evidence="9" type="ORF">EPUL_003149</name>
</gene>
<comment type="domain">
    <text evidence="7">Subfamily III proteins have a conserved RTxK motif about 40-50 residues from the C-terminus; the threonine may be replaced by serine or cysteine.</text>
</comment>
<dbReference type="GO" id="GO:0046872">
    <property type="term" value="F:metal ion binding"/>
    <property type="evidence" value="ECO:0007669"/>
    <property type="project" value="UniProtKB-UniRule"/>
</dbReference>
<organism evidence="9 10">
    <name type="scientific">Erysiphe pulchra</name>
    <dbReference type="NCBI Taxonomy" id="225359"/>
    <lineage>
        <taxon>Eukaryota</taxon>
        <taxon>Fungi</taxon>
        <taxon>Dikarya</taxon>
        <taxon>Ascomycota</taxon>
        <taxon>Pezizomycotina</taxon>
        <taxon>Leotiomycetes</taxon>
        <taxon>Erysiphales</taxon>
        <taxon>Erysiphaceae</taxon>
        <taxon>Erysiphe</taxon>
    </lineage>
</organism>